<dbReference type="KEGG" id="barh:WN72_24845"/>
<protein>
    <submittedName>
        <fullName evidence="1">Uncharacterized protein</fullName>
    </submittedName>
</protein>
<evidence type="ECO:0000313" key="2">
    <source>
        <dbReference type="Proteomes" id="UP000594015"/>
    </source>
</evidence>
<reference evidence="1 2" key="1">
    <citation type="submission" date="2018-06" db="EMBL/GenBank/DDBJ databases">
        <title>Comparative genomics of Bradyrhizobium nodulating Arachidis hypogaea.</title>
        <authorList>
            <person name="Li Y."/>
        </authorList>
    </citation>
    <scope>NUCLEOTIDE SEQUENCE [LARGE SCALE GENOMIC DNA]</scope>
    <source>
        <strain evidence="1 2">CCBAU 051107</strain>
    </source>
</reference>
<name>A0AAE7TI54_9BRAD</name>
<sequence>MAAFKTAFVNLAAYDMTLRNKNVDSVGTALKYPTFKVRDRLQLIAALELFAHNEFQPTVTGDWEEQIVAALNSNLSSFTPG</sequence>
<accession>A0AAE7TI54</accession>
<gene>
    <name evidence="1" type="ORF">WN72_24845</name>
</gene>
<dbReference type="AlphaFoldDB" id="A0AAE7TI54"/>
<evidence type="ECO:0000313" key="1">
    <source>
        <dbReference type="EMBL" id="QOZ69190.1"/>
    </source>
</evidence>
<dbReference type="EMBL" id="CP030050">
    <property type="protein sequence ID" value="QOZ69190.1"/>
    <property type="molecule type" value="Genomic_DNA"/>
</dbReference>
<proteinExistence type="predicted"/>
<organism evidence="1 2">
    <name type="scientific">Bradyrhizobium arachidis</name>
    <dbReference type="NCBI Taxonomy" id="858423"/>
    <lineage>
        <taxon>Bacteria</taxon>
        <taxon>Pseudomonadati</taxon>
        <taxon>Pseudomonadota</taxon>
        <taxon>Alphaproteobacteria</taxon>
        <taxon>Hyphomicrobiales</taxon>
        <taxon>Nitrobacteraceae</taxon>
        <taxon>Bradyrhizobium</taxon>
    </lineage>
</organism>
<dbReference type="Proteomes" id="UP000594015">
    <property type="component" value="Chromosome"/>
</dbReference>